<reference evidence="3" key="1">
    <citation type="submission" date="2019-06" db="EMBL/GenBank/DDBJ databases">
        <authorList>
            <person name="Broberg M."/>
        </authorList>
    </citation>
    <scope>NUCLEOTIDE SEQUENCE [LARGE SCALE GENOMIC DNA]</scope>
</reference>
<sequence length="401" mass="45992">MSANHSTDRDVLELTDAVAELSCEDDDTLPKEWRNDPDFPGLAVERYFDSLPQHQKEWKEQGLSTFEVIKDASGQRMMKPRCIPNPQLSASKKLKHQLNKEWVTLSRDVVAGQVETSLPFRYENKQMREDPTTQRYKLATVEWITVREEEVPKLEEQGWKVYCPPFPAVDPEKGNEDKRLPAMRPADVITTDKPVADGNYYLRDGLEMMKRMSDNKWKPGDLLAEDGSDPKVKDGLASYASPSDRDQITDLRSATSTSHLFHHERPDDVCVGWGGYDEFNHWQSCGRRVTKDMVGVPNPKAAEDPEAKERIEERKWERDSKGATQFVTESGKVFCTVPAYVTERVQRGGRQTTEKPKPRSLYSRLHPHKTDKTDKTAKGPKETKEPTDTKEAKGPTKDWWW</sequence>
<evidence type="ECO:0000313" key="2">
    <source>
        <dbReference type="EMBL" id="CAG9985650.1"/>
    </source>
</evidence>
<keyword evidence="3" id="KW-1185">Reference proteome</keyword>
<dbReference type="EMBL" id="CABFNO020001395">
    <property type="protein sequence ID" value="CAG9985650.1"/>
    <property type="molecule type" value="Genomic_DNA"/>
</dbReference>
<proteinExistence type="predicted"/>
<accession>A0A9N9UDA6</accession>
<feature type="compositionally biased region" description="Basic and acidic residues" evidence="1">
    <location>
        <begin position="301"/>
        <end position="321"/>
    </location>
</feature>
<organism evidence="2 3">
    <name type="scientific">Clonostachys byssicola</name>
    <dbReference type="NCBI Taxonomy" id="160290"/>
    <lineage>
        <taxon>Eukaryota</taxon>
        <taxon>Fungi</taxon>
        <taxon>Dikarya</taxon>
        <taxon>Ascomycota</taxon>
        <taxon>Pezizomycotina</taxon>
        <taxon>Sordariomycetes</taxon>
        <taxon>Hypocreomycetidae</taxon>
        <taxon>Hypocreales</taxon>
        <taxon>Bionectriaceae</taxon>
        <taxon>Clonostachys</taxon>
    </lineage>
</organism>
<name>A0A9N9UDA6_9HYPO</name>
<feature type="region of interest" description="Disordered" evidence="1">
    <location>
        <begin position="296"/>
        <end position="323"/>
    </location>
</feature>
<dbReference type="AlphaFoldDB" id="A0A9N9UDA6"/>
<dbReference type="Proteomes" id="UP000754883">
    <property type="component" value="Unassembled WGS sequence"/>
</dbReference>
<evidence type="ECO:0000256" key="1">
    <source>
        <dbReference type="SAM" id="MobiDB-lite"/>
    </source>
</evidence>
<feature type="region of interest" description="Disordered" evidence="1">
    <location>
        <begin position="216"/>
        <end position="244"/>
    </location>
</feature>
<comment type="caution">
    <text evidence="2">The sequence shown here is derived from an EMBL/GenBank/DDBJ whole genome shotgun (WGS) entry which is preliminary data.</text>
</comment>
<dbReference type="OrthoDB" id="4743586at2759"/>
<evidence type="ECO:0000313" key="3">
    <source>
        <dbReference type="Proteomes" id="UP000754883"/>
    </source>
</evidence>
<feature type="region of interest" description="Disordered" evidence="1">
    <location>
        <begin position="341"/>
        <end position="401"/>
    </location>
</feature>
<feature type="compositionally biased region" description="Basic and acidic residues" evidence="1">
    <location>
        <begin position="368"/>
        <end position="401"/>
    </location>
</feature>
<protein>
    <submittedName>
        <fullName evidence="2">Uncharacterized protein</fullName>
    </submittedName>
</protein>
<reference evidence="2 3" key="2">
    <citation type="submission" date="2021-10" db="EMBL/GenBank/DDBJ databases">
        <authorList>
            <person name="Piombo E."/>
        </authorList>
    </citation>
    <scope>NUCLEOTIDE SEQUENCE [LARGE SCALE GENOMIC DNA]</scope>
</reference>
<gene>
    <name evidence="2" type="ORF">CBYS24578_00017067</name>
</gene>